<organism evidence="18 19">
    <name type="scientific">Striga asiatica</name>
    <name type="common">Asiatic witchweed</name>
    <name type="synonym">Buchnera asiatica</name>
    <dbReference type="NCBI Taxonomy" id="4170"/>
    <lineage>
        <taxon>Eukaryota</taxon>
        <taxon>Viridiplantae</taxon>
        <taxon>Streptophyta</taxon>
        <taxon>Embryophyta</taxon>
        <taxon>Tracheophyta</taxon>
        <taxon>Spermatophyta</taxon>
        <taxon>Magnoliopsida</taxon>
        <taxon>eudicotyledons</taxon>
        <taxon>Gunneridae</taxon>
        <taxon>Pentapetalae</taxon>
        <taxon>asterids</taxon>
        <taxon>lamiids</taxon>
        <taxon>Lamiales</taxon>
        <taxon>Orobanchaceae</taxon>
        <taxon>Buchnereae</taxon>
        <taxon>Striga</taxon>
    </lineage>
</organism>
<dbReference type="SUPFAM" id="SSF57850">
    <property type="entry name" value="RING/U-box"/>
    <property type="match status" value="1"/>
</dbReference>
<feature type="coiled-coil region" evidence="15">
    <location>
        <begin position="68"/>
        <end position="102"/>
    </location>
</feature>
<feature type="coiled-coil region" evidence="15">
    <location>
        <begin position="1678"/>
        <end position="1721"/>
    </location>
</feature>
<evidence type="ECO:0000256" key="10">
    <source>
        <dbReference type="ARBA" id="ARBA00022833"/>
    </source>
</evidence>
<evidence type="ECO:0000256" key="7">
    <source>
        <dbReference type="ARBA" id="ARBA00022723"/>
    </source>
</evidence>
<evidence type="ECO:0000256" key="4">
    <source>
        <dbReference type="ARBA" id="ARBA00005555"/>
    </source>
</evidence>
<evidence type="ECO:0000256" key="16">
    <source>
        <dbReference type="SAM" id="MobiDB-lite"/>
    </source>
</evidence>
<dbReference type="GO" id="GO:0006325">
    <property type="term" value="P:chromatin organization"/>
    <property type="evidence" value="ECO:0007669"/>
    <property type="project" value="UniProtKB-KW"/>
</dbReference>
<dbReference type="PANTHER" id="PTHR23163:SF0">
    <property type="entry name" value="E3 UBIQUITIN-PROTEIN LIGASE BRE1"/>
    <property type="match status" value="1"/>
</dbReference>
<dbReference type="SMART" id="SM00184">
    <property type="entry name" value="RING"/>
    <property type="match status" value="1"/>
</dbReference>
<evidence type="ECO:0000256" key="11">
    <source>
        <dbReference type="ARBA" id="ARBA00022853"/>
    </source>
</evidence>
<feature type="region of interest" description="Disordered" evidence="16">
    <location>
        <begin position="1"/>
        <end position="23"/>
    </location>
</feature>
<dbReference type="CDD" id="cd16499">
    <property type="entry name" value="RING-HC_Bre1-like"/>
    <property type="match status" value="1"/>
</dbReference>
<evidence type="ECO:0000256" key="8">
    <source>
        <dbReference type="ARBA" id="ARBA00022771"/>
    </source>
</evidence>
<dbReference type="InterPro" id="IPR013083">
    <property type="entry name" value="Znf_RING/FYVE/PHD"/>
</dbReference>
<accession>A0A5A7QZD2</accession>
<feature type="domain" description="RING-type" evidence="17">
    <location>
        <begin position="1743"/>
        <end position="1781"/>
    </location>
</feature>
<feature type="coiled-coil region" evidence="15">
    <location>
        <begin position="1339"/>
        <end position="1366"/>
    </location>
</feature>
<dbReference type="InterPro" id="IPR001841">
    <property type="entry name" value="Znf_RING"/>
</dbReference>
<dbReference type="UniPathway" id="UPA00143"/>
<name>A0A5A7QZD2_STRAF</name>
<gene>
    <name evidence="18" type="ORF">STAS_26586</name>
</gene>
<dbReference type="EC" id="2.3.2.27" evidence="5"/>
<sequence>MDARNSDAGASSSPHLANSTVGRVDRPGIPQLFTSVPSLNEAASYLAETTSIFTRCFREISTVLQFQNQKLVQKLETQKVEINALEDKVSLLKDKQKSHEKTLALVNNSWEKLVDDLESRFYCTVDFVKHGRGLECHLFKEDGESAPKDALLRLLETGATESSSANTIANSTGDGHTMKTKNILHNIRKVGGRQCDLHYEKRFVRLPHPRLHWWRAPDSHGAREGEAFKWIFDVPRKRVENIALTVGEKVRNQRHFLLEGAFGFLSEAMKSTTTSNNGSSTSGVAPVRHNLNRSSRMDAKNSDSEESSSLQLKANRTVGRVDRPSIPQLFTSVPSLNEAASYLAETTSIFTRCFPEISSIVLKSFTGFSYDFGSFCRKYHGNFVTILNRFSRMDARNSDAGASSSPQLANSTVGRVDRPGIPQLFTSVPSLNEAASYLAETTSIFTRCFPEISIRSVSQDPDGLEMLPFVSREHGARSVNRNGDSSTSPSVSGSIVTRYNAPVVHGGITRSSSGASPRTSNALVQSNTNQNGLSIFQGLIERVRKTVRGSADDIGWLQRDPSMPPVEDGTGRFTEILDDIRHGLHALPNTMVYLLVPGLFSNHGPLYFVNTKTYFSKLGLTCHIAKIHSEASVEKNAKEIKDYIEELYWGSKKRVLLLGHSKGGVDSAACLSMYWNDLKDKVAGLALTQSPYGGSPIASDILREGQLGDYVNIRKLMEILICKVIKGDMQALEDLTYDRRKDFLRKHRLPKELPLISFHTEAGISPAVLATLSRVAHAELPTFSSEQPPTTLPVVIPLGAAMAACAQLLQIRYGEKSDGLVTCRDAEVPGSVVVRPARKLDHAWMVYSSITDNPTEADASQVCEALLTLLVEVGQKKRHEIVNKIEFGLDCVSRFLRPRVSSPVGEMSTFSINRCSDSRVLWGVIIMASTGEADKKRRHFSSISPAAAAGKKQPLAPLSEEKKLDAAVLQFQNQKLVQKLESQKGEINALEDKVSLLKDKQKSHEKTLALVNNSWEELVDDLESRSNCTVDFVKHGRGLECHLFKEDGESAPEDALLSRLLETGATESSSASTTANSTEEGRNIGGGNTMKTKNILHNIVASFDDLNSLKHEFYAASQKAISSNGQGQKAKVSSDFQPDVKNLRIQALKLHLKHRELAGELQSHRDADAKNKADLKCLKGELENAISELEESNRKLAVLKAERNVPNGQLFPVLNRGNKHVNSDKAIDMEATLKELVEESTSRLHELRRLHEDRLNTLKHLTNLQSNLKNVDCIRSSRAYHLLKDQLTKAKADAAQYQALCEKFEIQKESLYWREKECHIKNEFLDVLHRSSSVANTRISDLELEIQRHIKERDEIESKLEKASKEPGRKEIIDEFKSLVSSFPEKMGSMQNQLAKHKETAADIHSLRAHVGSLTTILDRKSRELEALTSRSTRQNAEILKLQSVNRDVRLAETDMKLFLEMYGHQSTDSREVGEARYSEIKAWAHVQGLNSSLDEQNLELRVKVAIEAEAKAQQRLAASEAEIAELRQKFEASKREKARLSDTLKSKNEETEAYMSEIETIGQAYDDMQTQNQQLLQQITERDDYNVKLVLEGVRARQQEDTLLMEKRMLEKTTQQTKKTVDFLEFKAGRIENQLKLYSDQLQRLNENKAHNSALGETTQRRLSDVKRSCQKVTVTLEEAQSQVERSREHLTGLQVEHEKERVEEDLDAQRRKAELLKLHAEGSLAEKLQLELREYKEILKCTVCLDRRKEVVITKCYHLFCSPCVQKIVESRHRKCPVCAASFGANDVKPVYI</sequence>
<feature type="coiled-coil region" evidence="15">
    <location>
        <begin position="973"/>
        <end position="1007"/>
    </location>
</feature>
<dbReference type="Pfam" id="PF00097">
    <property type="entry name" value="zf-C3HC4"/>
    <property type="match status" value="1"/>
</dbReference>
<dbReference type="Gene3D" id="3.30.40.10">
    <property type="entry name" value="Zinc/RING finger domain, C3HC4 (zinc finger)"/>
    <property type="match status" value="1"/>
</dbReference>
<evidence type="ECO:0000256" key="3">
    <source>
        <dbReference type="ARBA" id="ARBA00004906"/>
    </source>
</evidence>
<dbReference type="PANTHER" id="PTHR23163">
    <property type="entry name" value="RING FINGER PROTEIN-RELATED"/>
    <property type="match status" value="1"/>
</dbReference>
<feature type="coiled-coil region" evidence="15">
    <location>
        <begin position="1280"/>
        <end position="1307"/>
    </location>
</feature>
<feature type="compositionally biased region" description="Low complexity" evidence="16">
    <location>
        <begin position="272"/>
        <end position="283"/>
    </location>
</feature>
<comment type="subcellular location">
    <subcellularLocation>
        <location evidence="2">Nucleus</location>
    </subcellularLocation>
</comment>
<comment type="similarity">
    <text evidence="4">Belongs to the BRE1 family.</text>
</comment>
<keyword evidence="8 14" id="KW-0863">Zinc-finger</keyword>
<keyword evidence="10" id="KW-0862">Zinc</keyword>
<dbReference type="GO" id="GO:0005634">
    <property type="term" value="C:nucleus"/>
    <property type="evidence" value="ECO:0007669"/>
    <property type="project" value="UniProtKB-SubCell"/>
</dbReference>
<dbReference type="PROSITE" id="PS50089">
    <property type="entry name" value="ZF_RING_2"/>
    <property type="match status" value="1"/>
</dbReference>
<keyword evidence="11" id="KW-0156">Chromatin regulator</keyword>
<keyword evidence="6" id="KW-0808">Transferase</keyword>
<feature type="region of interest" description="Disordered" evidence="16">
    <location>
        <begin position="272"/>
        <end position="311"/>
    </location>
</feature>
<evidence type="ECO:0000256" key="15">
    <source>
        <dbReference type="SAM" id="Coils"/>
    </source>
</evidence>
<proteinExistence type="inferred from homology"/>
<dbReference type="Gene3D" id="3.40.50.1820">
    <property type="entry name" value="alpha/beta hydrolase"/>
    <property type="match status" value="1"/>
</dbReference>
<keyword evidence="7" id="KW-0479">Metal-binding</keyword>
<evidence type="ECO:0000256" key="12">
    <source>
        <dbReference type="ARBA" id="ARBA00023054"/>
    </source>
</evidence>
<dbReference type="SUPFAM" id="SSF53474">
    <property type="entry name" value="alpha/beta-Hydrolases"/>
    <property type="match status" value="1"/>
</dbReference>
<evidence type="ECO:0000256" key="13">
    <source>
        <dbReference type="ARBA" id="ARBA00023242"/>
    </source>
</evidence>
<feature type="region of interest" description="Disordered" evidence="16">
    <location>
        <begin position="1064"/>
        <end position="1089"/>
    </location>
</feature>
<feature type="coiled-coil region" evidence="15">
    <location>
        <begin position="1510"/>
        <end position="1579"/>
    </location>
</feature>
<keyword evidence="19" id="KW-1185">Reference proteome</keyword>
<evidence type="ECO:0000256" key="9">
    <source>
        <dbReference type="ARBA" id="ARBA00022786"/>
    </source>
</evidence>
<dbReference type="PROSITE" id="PS00518">
    <property type="entry name" value="ZF_RING_1"/>
    <property type="match status" value="1"/>
</dbReference>
<dbReference type="GO" id="GO:0061630">
    <property type="term" value="F:ubiquitin protein ligase activity"/>
    <property type="evidence" value="ECO:0007669"/>
    <property type="project" value="UniProtKB-EC"/>
</dbReference>
<dbReference type="EMBL" id="BKCP01008515">
    <property type="protein sequence ID" value="GER49361.1"/>
    <property type="molecule type" value="Genomic_DNA"/>
</dbReference>
<keyword evidence="12 15" id="KW-0175">Coiled coil</keyword>
<feature type="coiled-coil region" evidence="15">
    <location>
        <begin position="1172"/>
        <end position="1202"/>
    </location>
</feature>
<evidence type="ECO:0000256" key="6">
    <source>
        <dbReference type="ARBA" id="ARBA00022679"/>
    </source>
</evidence>
<evidence type="ECO:0000256" key="5">
    <source>
        <dbReference type="ARBA" id="ARBA00012483"/>
    </source>
</evidence>
<evidence type="ECO:0000313" key="18">
    <source>
        <dbReference type="EMBL" id="GER49361.1"/>
    </source>
</evidence>
<comment type="pathway">
    <text evidence="3">Protein modification; protein ubiquitination.</text>
</comment>
<feature type="compositionally biased region" description="Low complexity" evidence="16">
    <location>
        <begin position="1064"/>
        <end position="1078"/>
    </location>
</feature>
<dbReference type="Proteomes" id="UP000325081">
    <property type="component" value="Unassembled WGS sequence"/>
</dbReference>
<dbReference type="GO" id="GO:0016567">
    <property type="term" value="P:protein ubiquitination"/>
    <property type="evidence" value="ECO:0007669"/>
    <property type="project" value="UniProtKB-UniPathway"/>
</dbReference>
<dbReference type="GO" id="GO:0008270">
    <property type="term" value="F:zinc ion binding"/>
    <property type="evidence" value="ECO:0007669"/>
    <property type="project" value="UniProtKB-KW"/>
</dbReference>
<reference evidence="19" key="1">
    <citation type="journal article" date="2019" name="Curr. Biol.">
        <title>Genome Sequence of Striga asiatica Provides Insight into the Evolution of Plant Parasitism.</title>
        <authorList>
            <person name="Yoshida S."/>
            <person name="Kim S."/>
            <person name="Wafula E.K."/>
            <person name="Tanskanen J."/>
            <person name="Kim Y.M."/>
            <person name="Honaas L."/>
            <person name="Yang Z."/>
            <person name="Spallek T."/>
            <person name="Conn C.E."/>
            <person name="Ichihashi Y."/>
            <person name="Cheong K."/>
            <person name="Cui S."/>
            <person name="Der J.P."/>
            <person name="Gundlach H."/>
            <person name="Jiao Y."/>
            <person name="Hori C."/>
            <person name="Ishida J.K."/>
            <person name="Kasahara H."/>
            <person name="Kiba T."/>
            <person name="Kim M.S."/>
            <person name="Koo N."/>
            <person name="Laohavisit A."/>
            <person name="Lee Y.H."/>
            <person name="Lumba S."/>
            <person name="McCourt P."/>
            <person name="Mortimer J.C."/>
            <person name="Mutuku J.M."/>
            <person name="Nomura T."/>
            <person name="Sasaki-Sekimoto Y."/>
            <person name="Seto Y."/>
            <person name="Wang Y."/>
            <person name="Wakatake T."/>
            <person name="Sakakibara H."/>
            <person name="Demura T."/>
            <person name="Yamaguchi S."/>
            <person name="Yoneyama K."/>
            <person name="Manabe R.I."/>
            <person name="Nelson D.C."/>
            <person name="Schulman A.H."/>
            <person name="Timko M.P."/>
            <person name="dePamphilis C.W."/>
            <person name="Choi D."/>
            <person name="Shirasu K."/>
        </authorList>
    </citation>
    <scope>NUCLEOTIDE SEQUENCE [LARGE SCALE GENOMIC DNA]</scope>
    <source>
        <strain evidence="19">cv. UVA1</strain>
    </source>
</reference>
<evidence type="ECO:0000313" key="19">
    <source>
        <dbReference type="Proteomes" id="UP000325081"/>
    </source>
</evidence>
<evidence type="ECO:0000256" key="14">
    <source>
        <dbReference type="PROSITE-ProRule" id="PRU00175"/>
    </source>
</evidence>
<keyword evidence="13" id="KW-0539">Nucleus</keyword>
<keyword evidence="9" id="KW-0833">Ubl conjugation pathway</keyword>
<protein>
    <recommendedName>
        <fullName evidence="5">RING-type E3 ubiquitin transferase</fullName>
        <ecNumber evidence="5">2.3.2.27</ecNumber>
    </recommendedName>
</protein>
<dbReference type="InterPro" id="IPR017907">
    <property type="entry name" value="Znf_RING_CS"/>
</dbReference>
<evidence type="ECO:0000256" key="2">
    <source>
        <dbReference type="ARBA" id="ARBA00004123"/>
    </source>
</evidence>
<dbReference type="InterPro" id="IPR018957">
    <property type="entry name" value="Znf_C3HC4_RING-type"/>
</dbReference>
<evidence type="ECO:0000259" key="17">
    <source>
        <dbReference type="PROSITE" id="PS50089"/>
    </source>
</evidence>
<dbReference type="OrthoDB" id="10266039at2759"/>
<evidence type="ECO:0000256" key="1">
    <source>
        <dbReference type="ARBA" id="ARBA00000900"/>
    </source>
</evidence>
<comment type="caution">
    <text evidence="18">The sequence shown here is derived from an EMBL/GenBank/DDBJ whole genome shotgun (WGS) entry which is preliminary data.</text>
</comment>
<feature type="compositionally biased region" description="Polar residues" evidence="16">
    <location>
        <begin position="8"/>
        <end position="21"/>
    </location>
</feature>
<dbReference type="InterPro" id="IPR029058">
    <property type="entry name" value="AB_hydrolase_fold"/>
</dbReference>
<dbReference type="GO" id="GO:0033503">
    <property type="term" value="C:HULC complex"/>
    <property type="evidence" value="ECO:0007669"/>
    <property type="project" value="TreeGrafter"/>
</dbReference>
<dbReference type="InterPro" id="IPR013956">
    <property type="entry name" value="E3_ubiquit_lig_Bre1"/>
</dbReference>
<comment type="catalytic activity">
    <reaction evidence="1">
        <text>S-ubiquitinyl-[E2 ubiquitin-conjugating enzyme]-L-cysteine + [acceptor protein]-L-lysine = [E2 ubiquitin-conjugating enzyme]-L-cysteine + N(6)-ubiquitinyl-[acceptor protein]-L-lysine.</text>
        <dbReference type="EC" id="2.3.2.27"/>
    </reaction>
</comment>